<evidence type="ECO:0000256" key="1">
    <source>
        <dbReference type="SAM" id="SignalP"/>
    </source>
</evidence>
<organism evidence="2">
    <name type="scientific">Ralstonia solanacearum</name>
    <name type="common">Pseudomonas solanacearum</name>
    <dbReference type="NCBI Taxonomy" id="305"/>
    <lineage>
        <taxon>Bacteria</taxon>
        <taxon>Pseudomonadati</taxon>
        <taxon>Pseudomonadota</taxon>
        <taxon>Betaproteobacteria</taxon>
        <taxon>Burkholderiales</taxon>
        <taxon>Burkholderiaceae</taxon>
        <taxon>Ralstonia</taxon>
        <taxon>Ralstonia solanacearum species complex</taxon>
    </lineage>
</organism>
<accession>A0A0S4TVG4</accession>
<feature type="chain" id="PRO_5041044225" description="Lipoprotein" evidence="1">
    <location>
        <begin position="23"/>
        <end position="129"/>
    </location>
</feature>
<proteinExistence type="predicted"/>
<dbReference type="EMBL" id="CP039339">
    <property type="protein sequence ID" value="QCX50213.1"/>
    <property type="molecule type" value="Genomic_DNA"/>
</dbReference>
<reference evidence="3 4" key="2">
    <citation type="submission" date="2019-04" db="EMBL/GenBank/DDBJ databases">
        <title>Complete Genome of UW386 and Higher Quality Genome of UW700.</title>
        <authorList>
            <person name="Jacobs J."/>
            <person name="Perez A."/>
            <person name="Steidl O."/>
            <person name="Allen C."/>
        </authorList>
    </citation>
    <scope>NUCLEOTIDE SEQUENCE [LARGE SCALE GENOMIC DNA]</scope>
    <source>
        <strain evidence="3 4">UW386</strain>
    </source>
</reference>
<protein>
    <recommendedName>
        <fullName evidence="5">Lipoprotein</fullName>
    </recommendedName>
</protein>
<dbReference type="Proteomes" id="UP000310553">
    <property type="component" value="Chromosome"/>
</dbReference>
<evidence type="ECO:0000313" key="2">
    <source>
        <dbReference type="EMBL" id="CUV14036.1"/>
    </source>
</evidence>
<dbReference type="PROSITE" id="PS51257">
    <property type="entry name" value="PROKAR_LIPOPROTEIN"/>
    <property type="match status" value="1"/>
</dbReference>
<sequence>MQDNKRMFRGMFLAAVASTALAGCGGGGDLENGVTALQASPATASFAGPNTSTCYTGSGGRYFIYGGNAPYIIQNALPAFMTVSTTKVNDVGGSFDVTLLGACMTNGTINITDAMGRLATVTINDTIGQ</sequence>
<keyword evidence="1" id="KW-0732">Signal</keyword>
<dbReference type="AlphaFoldDB" id="A0A0S4TVG4"/>
<evidence type="ECO:0008006" key="5">
    <source>
        <dbReference type="Google" id="ProtNLM"/>
    </source>
</evidence>
<dbReference type="EMBL" id="LN899819">
    <property type="protein sequence ID" value="CUV14036.1"/>
    <property type="molecule type" value="Genomic_DNA"/>
</dbReference>
<evidence type="ECO:0000313" key="3">
    <source>
        <dbReference type="EMBL" id="QCX50213.1"/>
    </source>
</evidence>
<gene>
    <name evidence="3" type="ORF">E7Z57_14655</name>
    <name evidence="2" type="ORF">RUN39_v1_680040</name>
</gene>
<name>A0A0S4TVG4_RALSL</name>
<reference evidence="2" key="1">
    <citation type="submission" date="2015-10" db="EMBL/GenBank/DDBJ databases">
        <authorList>
            <person name="Gilbert D.G."/>
        </authorList>
    </citation>
    <scope>NUCLEOTIDE SEQUENCE</scope>
    <source>
        <strain evidence="2">Phyl III-seqv23</strain>
    </source>
</reference>
<evidence type="ECO:0000313" key="4">
    <source>
        <dbReference type="Proteomes" id="UP000310553"/>
    </source>
</evidence>
<feature type="signal peptide" evidence="1">
    <location>
        <begin position="1"/>
        <end position="22"/>
    </location>
</feature>